<evidence type="ECO:0000256" key="5">
    <source>
        <dbReference type="ARBA" id="ARBA00023121"/>
    </source>
</evidence>
<comment type="similarity">
    <text evidence="2">Belongs to the COQ9 family.</text>
</comment>
<dbReference type="Pfam" id="PF08511">
    <property type="entry name" value="COQ9"/>
    <property type="match status" value="1"/>
</dbReference>
<dbReference type="Proteomes" id="UP000778970">
    <property type="component" value="Unassembled WGS sequence"/>
</dbReference>
<name>A0A934QIK1_9PROT</name>
<sequence length="237" mass="27201">MPTMAERARRSDNRRPKMRDLDELRREIMQRTLENVPFDGWSWASINAAADELGIDRREAESAFPGGPAEVIELHSMEADYAMLAAFEEQAHEGMRVREQVARAIWIRLEQNEPHREAVRRALSFLALPQHHTLALRLLYRTCDAVWTAAGDGSADYNFYTKRGLLSGVYSSTLLYWLEDSSEDYTATKAFLDRRIDETVQIGGRLGRAIRKLEQVPKALRYIFPSRGGEDLRMRGN</sequence>
<dbReference type="NCBIfam" id="TIGR02396">
    <property type="entry name" value="diverge_rpsU"/>
    <property type="match status" value="1"/>
</dbReference>
<evidence type="ECO:0000256" key="4">
    <source>
        <dbReference type="ARBA" id="ARBA00022946"/>
    </source>
</evidence>
<dbReference type="PANTHER" id="PTHR21427:SF19">
    <property type="entry name" value="UBIQUINONE BIOSYNTHESIS PROTEIN COQ9, MITOCHONDRIAL"/>
    <property type="match status" value="1"/>
</dbReference>
<dbReference type="PANTHER" id="PTHR21427">
    <property type="entry name" value="UBIQUINONE BIOSYNTHESIS PROTEIN COQ9, MITOCHONDRIAL"/>
    <property type="match status" value="1"/>
</dbReference>
<dbReference type="GO" id="GO:0008289">
    <property type="term" value="F:lipid binding"/>
    <property type="evidence" value="ECO:0007669"/>
    <property type="project" value="UniProtKB-KW"/>
</dbReference>
<gene>
    <name evidence="8" type="ORF">CKO21_09240</name>
</gene>
<dbReference type="InterPro" id="IPR012762">
    <property type="entry name" value="Ubiq_biosynth_COQ9"/>
</dbReference>
<evidence type="ECO:0000313" key="9">
    <source>
        <dbReference type="Proteomes" id="UP000778970"/>
    </source>
</evidence>
<evidence type="ECO:0000256" key="1">
    <source>
        <dbReference type="ARBA" id="ARBA00004749"/>
    </source>
</evidence>
<comment type="pathway">
    <text evidence="1">Cofactor biosynthesis; ubiquinone biosynthesis.</text>
</comment>
<dbReference type="AlphaFoldDB" id="A0A934QIK1"/>
<evidence type="ECO:0000256" key="2">
    <source>
        <dbReference type="ARBA" id="ARBA00010766"/>
    </source>
</evidence>
<keyword evidence="4" id="KW-0809">Transit peptide</keyword>
<reference evidence="8" key="2">
    <citation type="journal article" date="2020" name="Microorganisms">
        <title>Osmotic Adaptation and Compatible Solute Biosynthesis of Phototrophic Bacteria as Revealed from Genome Analyses.</title>
        <authorList>
            <person name="Imhoff J.F."/>
            <person name="Rahn T."/>
            <person name="Kunzel S."/>
            <person name="Keller A."/>
            <person name="Neulinger S.C."/>
        </authorList>
    </citation>
    <scope>NUCLEOTIDE SEQUENCE</scope>
    <source>
        <strain evidence="8">DSM 9154</strain>
    </source>
</reference>
<organism evidence="8 9">
    <name type="scientific">Rhodovibrio salinarum</name>
    <dbReference type="NCBI Taxonomy" id="1087"/>
    <lineage>
        <taxon>Bacteria</taxon>
        <taxon>Pseudomonadati</taxon>
        <taxon>Pseudomonadota</taxon>
        <taxon>Alphaproteobacteria</taxon>
        <taxon>Rhodospirillales</taxon>
        <taxon>Rhodovibrionaceae</taxon>
        <taxon>Rhodovibrio</taxon>
    </lineage>
</organism>
<accession>A0A934QIK1</accession>
<protein>
    <submittedName>
        <fullName evidence="8">COQ9 family protein</fullName>
    </submittedName>
</protein>
<dbReference type="EMBL" id="NRRE01000023">
    <property type="protein sequence ID" value="MBK1697432.1"/>
    <property type="molecule type" value="Genomic_DNA"/>
</dbReference>
<keyword evidence="3" id="KW-0831">Ubiquinone biosynthesis</keyword>
<keyword evidence="5" id="KW-0446">Lipid-binding</keyword>
<reference evidence="8" key="1">
    <citation type="submission" date="2017-08" db="EMBL/GenBank/DDBJ databases">
        <authorList>
            <person name="Imhoff J.F."/>
            <person name="Rahn T."/>
            <person name="Kuenzel S."/>
            <person name="Neulinger S.C."/>
        </authorList>
    </citation>
    <scope>NUCLEOTIDE SEQUENCE</scope>
    <source>
        <strain evidence="8">DSM 9154</strain>
    </source>
</reference>
<comment type="caution">
    <text evidence="8">The sequence shown here is derived from an EMBL/GenBank/DDBJ whole genome shotgun (WGS) entry which is preliminary data.</text>
</comment>
<dbReference type="Gene3D" id="1.10.357.10">
    <property type="entry name" value="Tetracycline Repressor, domain 2"/>
    <property type="match status" value="1"/>
</dbReference>
<evidence type="ECO:0000313" key="8">
    <source>
        <dbReference type="EMBL" id="MBK1697432.1"/>
    </source>
</evidence>
<dbReference type="GO" id="GO:0006744">
    <property type="term" value="P:ubiquinone biosynthetic process"/>
    <property type="evidence" value="ECO:0007669"/>
    <property type="project" value="UniProtKB-KW"/>
</dbReference>
<dbReference type="InterPro" id="IPR013718">
    <property type="entry name" value="COQ9_C"/>
</dbReference>
<evidence type="ECO:0000259" key="7">
    <source>
        <dbReference type="Pfam" id="PF08511"/>
    </source>
</evidence>
<evidence type="ECO:0000256" key="6">
    <source>
        <dbReference type="ARBA" id="ARBA00058104"/>
    </source>
</evidence>
<proteinExistence type="inferred from homology"/>
<comment type="function">
    <text evidence="6">Membrane-associated protein that warps the membrane surface to access and bind aromatic isoprenes with high specificity, including ubiquinone (CoQ) isoprene intermediates and presents them directly to COQ7, therefore facilitating the COQ7-mediated hydroxylase step. Participates in the biosynthesis of coenzyme Q, also named ubiquinone, an essential lipid-soluble electron transporter for aerobic cellular respiration.</text>
</comment>
<evidence type="ECO:0000256" key="3">
    <source>
        <dbReference type="ARBA" id="ARBA00022688"/>
    </source>
</evidence>
<feature type="domain" description="COQ9 C-terminal" evidence="7">
    <location>
        <begin position="134"/>
        <end position="202"/>
    </location>
</feature>
<keyword evidence="9" id="KW-1185">Reference proteome</keyword>